<evidence type="ECO:0000313" key="1">
    <source>
        <dbReference type="EMBL" id="MBX59951.1"/>
    </source>
</evidence>
<sequence length="26" mass="3117">MLHQNRYSLAMKLVHLQQCRHTFASC</sequence>
<proteinExistence type="predicted"/>
<dbReference type="EMBL" id="GGEC01079467">
    <property type="protein sequence ID" value="MBX59951.1"/>
    <property type="molecule type" value="Transcribed_RNA"/>
</dbReference>
<reference evidence="1" key="1">
    <citation type="submission" date="2018-02" db="EMBL/GenBank/DDBJ databases">
        <title>Rhizophora mucronata_Transcriptome.</title>
        <authorList>
            <person name="Meera S.P."/>
            <person name="Sreeshan A."/>
            <person name="Augustine A."/>
        </authorList>
    </citation>
    <scope>NUCLEOTIDE SEQUENCE</scope>
    <source>
        <tissue evidence="1">Leaf</tissue>
    </source>
</reference>
<protein>
    <submittedName>
        <fullName evidence="1">Uncharacterized protein</fullName>
    </submittedName>
</protein>
<name>A0A2P2PYX3_RHIMU</name>
<organism evidence="1">
    <name type="scientific">Rhizophora mucronata</name>
    <name type="common">Asiatic mangrove</name>
    <dbReference type="NCBI Taxonomy" id="61149"/>
    <lineage>
        <taxon>Eukaryota</taxon>
        <taxon>Viridiplantae</taxon>
        <taxon>Streptophyta</taxon>
        <taxon>Embryophyta</taxon>
        <taxon>Tracheophyta</taxon>
        <taxon>Spermatophyta</taxon>
        <taxon>Magnoliopsida</taxon>
        <taxon>eudicotyledons</taxon>
        <taxon>Gunneridae</taxon>
        <taxon>Pentapetalae</taxon>
        <taxon>rosids</taxon>
        <taxon>fabids</taxon>
        <taxon>Malpighiales</taxon>
        <taxon>Rhizophoraceae</taxon>
        <taxon>Rhizophora</taxon>
    </lineage>
</organism>
<accession>A0A2P2PYX3</accession>
<dbReference type="AlphaFoldDB" id="A0A2P2PYX3"/>